<gene>
    <name evidence="1" type="ORF">S01H4_24602</name>
</gene>
<reference evidence="1" key="1">
    <citation type="journal article" date="2014" name="Front. Microbiol.">
        <title>High frequency of phylogenetically diverse reductive dehalogenase-homologous genes in deep subseafloor sedimentary metagenomes.</title>
        <authorList>
            <person name="Kawai M."/>
            <person name="Futagami T."/>
            <person name="Toyoda A."/>
            <person name="Takaki Y."/>
            <person name="Nishi S."/>
            <person name="Hori S."/>
            <person name="Arai W."/>
            <person name="Tsubouchi T."/>
            <person name="Morono Y."/>
            <person name="Uchiyama I."/>
            <person name="Ito T."/>
            <person name="Fujiyama A."/>
            <person name="Inagaki F."/>
            <person name="Takami H."/>
        </authorList>
    </citation>
    <scope>NUCLEOTIDE SEQUENCE</scope>
    <source>
        <strain evidence="1">Expedition CK06-06</strain>
    </source>
</reference>
<proteinExistence type="predicted"/>
<feature type="non-terminal residue" evidence="1">
    <location>
        <position position="1"/>
    </location>
</feature>
<comment type="caution">
    <text evidence="1">The sequence shown here is derived from an EMBL/GenBank/DDBJ whole genome shotgun (WGS) entry which is preliminary data.</text>
</comment>
<name>X1C0M4_9ZZZZ</name>
<protein>
    <submittedName>
        <fullName evidence="1">Uncharacterized protein</fullName>
    </submittedName>
</protein>
<accession>X1C0M4</accession>
<sequence>IMAILMTGFMSGEEIDLKKYRLVDIRKLEKLQKDLERIRKALEILMKE</sequence>
<dbReference type="EMBL" id="BART01011581">
    <property type="protein sequence ID" value="GAG86907.1"/>
    <property type="molecule type" value="Genomic_DNA"/>
</dbReference>
<organism evidence="1">
    <name type="scientific">marine sediment metagenome</name>
    <dbReference type="NCBI Taxonomy" id="412755"/>
    <lineage>
        <taxon>unclassified sequences</taxon>
        <taxon>metagenomes</taxon>
        <taxon>ecological metagenomes</taxon>
    </lineage>
</organism>
<evidence type="ECO:0000313" key="1">
    <source>
        <dbReference type="EMBL" id="GAG86907.1"/>
    </source>
</evidence>
<dbReference type="AlphaFoldDB" id="X1C0M4"/>